<protein>
    <submittedName>
        <fullName evidence="2">Uncharacterized protein</fullName>
    </submittedName>
</protein>
<gene>
    <name evidence="2" type="ORF">VSR73_19920</name>
</gene>
<reference evidence="2 3" key="1">
    <citation type="submission" date="2024-01" db="EMBL/GenBank/DDBJ databases">
        <title>The diversity of rhizobia nodulating Mimosa spp. in eleven states of Brazil covering several biomes is determined by host plant, location, and edaphic factors.</title>
        <authorList>
            <person name="Rouws L."/>
            <person name="Barauna A."/>
            <person name="Beukes C."/>
            <person name="De Faria S.M."/>
            <person name="Gross E."/>
            <person name="Dos Reis Junior F.B."/>
            <person name="Simon M."/>
            <person name="Maluk M."/>
            <person name="Odee D.W."/>
            <person name="Kenicer G."/>
            <person name="Young J.P.W."/>
            <person name="Reis V.M."/>
            <person name="Zilli J."/>
            <person name="James E.K."/>
        </authorList>
    </citation>
    <scope>NUCLEOTIDE SEQUENCE [LARGE SCALE GENOMIC DNA]</scope>
    <source>
        <strain evidence="2 3">JPY167</strain>
    </source>
</reference>
<comment type="caution">
    <text evidence="2">The sequence shown here is derived from an EMBL/GenBank/DDBJ whole genome shotgun (WGS) entry which is preliminary data.</text>
</comment>
<evidence type="ECO:0000313" key="2">
    <source>
        <dbReference type="EMBL" id="MEM5423326.1"/>
    </source>
</evidence>
<proteinExistence type="predicted"/>
<keyword evidence="3" id="KW-1185">Reference proteome</keyword>
<evidence type="ECO:0000256" key="1">
    <source>
        <dbReference type="SAM" id="MobiDB-lite"/>
    </source>
</evidence>
<evidence type="ECO:0000313" key="3">
    <source>
        <dbReference type="Proteomes" id="UP001489897"/>
    </source>
</evidence>
<accession>A0ABU9RTC7</accession>
<dbReference type="Proteomes" id="UP001489897">
    <property type="component" value="Unassembled WGS sequence"/>
</dbReference>
<name>A0ABU9RTC7_9BURK</name>
<organism evidence="2 3">
    <name type="scientific">Paraburkholderia ferrariae</name>
    <dbReference type="NCBI Taxonomy" id="386056"/>
    <lineage>
        <taxon>Bacteria</taxon>
        <taxon>Pseudomonadati</taxon>
        <taxon>Pseudomonadota</taxon>
        <taxon>Betaproteobacteria</taxon>
        <taxon>Burkholderiales</taxon>
        <taxon>Burkholderiaceae</taxon>
        <taxon>Paraburkholderia</taxon>
    </lineage>
</organism>
<sequence>MLPDFQVPASAATPREDDLERIVEVKRDGSRRRPLGGSPSGGRGAQAGRDAVAAPRL</sequence>
<dbReference type="EMBL" id="JAYMRV010000006">
    <property type="protein sequence ID" value="MEM5423326.1"/>
    <property type="molecule type" value="Genomic_DNA"/>
</dbReference>
<feature type="compositionally biased region" description="Basic and acidic residues" evidence="1">
    <location>
        <begin position="14"/>
        <end position="28"/>
    </location>
</feature>
<feature type="region of interest" description="Disordered" evidence="1">
    <location>
        <begin position="1"/>
        <end position="57"/>
    </location>
</feature>